<keyword evidence="1" id="KW-0812">Transmembrane</keyword>
<name>A0A919G1Z6_9ACTN</name>
<accession>A0A919G1Z6</accession>
<dbReference type="InterPro" id="IPR013901">
    <property type="entry name" value="Anthrone_oxy"/>
</dbReference>
<dbReference type="Pfam" id="PF08592">
    <property type="entry name" value="Anthrone_oxy"/>
    <property type="match status" value="1"/>
</dbReference>
<feature type="transmembrane region" description="Helical" evidence="1">
    <location>
        <begin position="51"/>
        <end position="71"/>
    </location>
</feature>
<keyword evidence="1" id="KW-1133">Transmembrane helix</keyword>
<keyword evidence="1" id="KW-0472">Membrane</keyword>
<evidence type="ECO:0008006" key="4">
    <source>
        <dbReference type="Google" id="ProtNLM"/>
    </source>
</evidence>
<evidence type="ECO:0000313" key="2">
    <source>
        <dbReference type="EMBL" id="GHH76173.1"/>
    </source>
</evidence>
<feature type="transmembrane region" description="Helical" evidence="1">
    <location>
        <begin position="77"/>
        <end position="99"/>
    </location>
</feature>
<dbReference type="EMBL" id="BNBO01000028">
    <property type="protein sequence ID" value="GHH76173.1"/>
    <property type="molecule type" value="Genomic_DNA"/>
</dbReference>
<gene>
    <name evidence="2" type="ORF">GCM10018781_46860</name>
</gene>
<dbReference type="AlphaFoldDB" id="A0A919G1Z6"/>
<sequence length="153" mass="16404">MHSLDIVNLFCAGLLAGIEFVVRFGVRGALNVPDAYDQIRLRQALVRRLRVLVPAVYGPALLSTVAATAGSRGEPGFAFRCSALAALLVFTAVTFAGTVPVNKALLEWPPGAPPLDWRGRIRRWERLDTVRALAAVTAFALLLAALARNLTVG</sequence>
<evidence type="ECO:0000256" key="1">
    <source>
        <dbReference type="SAM" id="Phobius"/>
    </source>
</evidence>
<keyword evidence="3" id="KW-1185">Reference proteome</keyword>
<dbReference type="Proteomes" id="UP000617734">
    <property type="component" value="Unassembled WGS sequence"/>
</dbReference>
<comment type="caution">
    <text evidence="2">The sequence shown here is derived from an EMBL/GenBank/DDBJ whole genome shotgun (WGS) entry which is preliminary data.</text>
</comment>
<protein>
    <recommendedName>
        <fullName evidence="4">DUF1772 domain-containing protein</fullName>
    </recommendedName>
</protein>
<reference evidence="2" key="2">
    <citation type="submission" date="2020-09" db="EMBL/GenBank/DDBJ databases">
        <authorList>
            <person name="Sun Q."/>
            <person name="Ohkuma M."/>
        </authorList>
    </citation>
    <scope>NUCLEOTIDE SEQUENCE</scope>
    <source>
        <strain evidence="2">JCM 4646</strain>
    </source>
</reference>
<proteinExistence type="predicted"/>
<evidence type="ECO:0000313" key="3">
    <source>
        <dbReference type="Proteomes" id="UP000617734"/>
    </source>
</evidence>
<feature type="transmembrane region" description="Helical" evidence="1">
    <location>
        <begin position="6"/>
        <end position="30"/>
    </location>
</feature>
<feature type="transmembrane region" description="Helical" evidence="1">
    <location>
        <begin position="130"/>
        <end position="147"/>
    </location>
</feature>
<organism evidence="2 3">
    <name type="scientific">Kitasatospora indigofera</name>
    <dbReference type="NCBI Taxonomy" id="67307"/>
    <lineage>
        <taxon>Bacteria</taxon>
        <taxon>Bacillati</taxon>
        <taxon>Actinomycetota</taxon>
        <taxon>Actinomycetes</taxon>
        <taxon>Kitasatosporales</taxon>
        <taxon>Streptomycetaceae</taxon>
        <taxon>Kitasatospora</taxon>
    </lineage>
</organism>
<reference evidence="2" key="1">
    <citation type="journal article" date="2014" name="Int. J. Syst. Evol. Microbiol.">
        <title>Complete genome sequence of Corynebacterium casei LMG S-19264T (=DSM 44701T), isolated from a smear-ripened cheese.</title>
        <authorList>
            <consortium name="US DOE Joint Genome Institute (JGI-PGF)"/>
            <person name="Walter F."/>
            <person name="Albersmeier A."/>
            <person name="Kalinowski J."/>
            <person name="Ruckert C."/>
        </authorList>
    </citation>
    <scope>NUCLEOTIDE SEQUENCE</scope>
    <source>
        <strain evidence="2">JCM 4646</strain>
    </source>
</reference>